<protein>
    <submittedName>
        <fullName evidence="2">Uncharacterized protein</fullName>
    </submittedName>
</protein>
<gene>
    <name evidence="2" type="ORF">Cgig2_025252</name>
</gene>
<dbReference type="EMBL" id="JAKOGI010002756">
    <property type="protein sequence ID" value="KAJ8421369.1"/>
    <property type="molecule type" value="Genomic_DNA"/>
</dbReference>
<evidence type="ECO:0000256" key="1">
    <source>
        <dbReference type="SAM" id="MobiDB-lite"/>
    </source>
</evidence>
<organism evidence="2 3">
    <name type="scientific">Carnegiea gigantea</name>
    <dbReference type="NCBI Taxonomy" id="171969"/>
    <lineage>
        <taxon>Eukaryota</taxon>
        <taxon>Viridiplantae</taxon>
        <taxon>Streptophyta</taxon>
        <taxon>Embryophyta</taxon>
        <taxon>Tracheophyta</taxon>
        <taxon>Spermatophyta</taxon>
        <taxon>Magnoliopsida</taxon>
        <taxon>eudicotyledons</taxon>
        <taxon>Gunneridae</taxon>
        <taxon>Pentapetalae</taxon>
        <taxon>Caryophyllales</taxon>
        <taxon>Cactineae</taxon>
        <taxon>Cactaceae</taxon>
        <taxon>Cactoideae</taxon>
        <taxon>Echinocereeae</taxon>
        <taxon>Carnegiea</taxon>
    </lineage>
</organism>
<evidence type="ECO:0000313" key="2">
    <source>
        <dbReference type="EMBL" id="KAJ8421369.1"/>
    </source>
</evidence>
<dbReference type="AlphaFoldDB" id="A0A9Q1JGI4"/>
<dbReference type="PANTHER" id="PTHR34835">
    <property type="entry name" value="OS07G0283600 PROTEIN-RELATED"/>
    <property type="match status" value="1"/>
</dbReference>
<name>A0A9Q1JGI4_9CARY</name>
<feature type="region of interest" description="Disordered" evidence="1">
    <location>
        <begin position="1"/>
        <end position="52"/>
    </location>
</feature>
<evidence type="ECO:0000313" key="3">
    <source>
        <dbReference type="Proteomes" id="UP001153076"/>
    </source>
</evidence>
<sequence length="218" mass="25380">MPERVKGKDEGFDRSFEKPQEEKEPSDKSATNLQYKERQMAPPEQPLKYEKGDNEKRMYQKTFITRISICSFSSMMARLNEAQIEAIRSMGFASFLKVDLKQIPGKFSKWLVESFDPHSASFVRSKGQRFIVTVFDVYVTLVLPIGGSKIMEITRSSADEEYNEVHAVWLKEWKIEHNTLELTYLPEFILVKKDSGESFMRNFIIYLVNCFFSGPKSR</sequence>
<dbReference type="Proteomes" id="UP001153076">
    <property type="component" value="Unassembled WGS sequence"/>
</dbReference>
<proteinExistence type="predicted"/>
<comment type="caution">
    <text evidence="2">The sequence shown here is derived from an EMBL/GenBank/DDBJ whole genome shotgun (WGS) entry which is preliminary data.</text>
</comment>
<accession>A0A9Q1JGI4</accession>
<feature type="compositionally biased region" description="Basic and acidic residues" evidence="1">
    <location>
        <begin position="1"/>
        <end position="27"/>
    </location>
</feature>
<dbReference type="PANTHER" id="PTHR34835:SF34">
    <property type="entry name" value="OS08G0555500 PROTEIN"/>
    <property type="match status" value="1"/>
</dbReference>
<keyword evidence="3" id="KW-1185">Reference proteome</keyword>
<dbReference type="OrthoDB" id="669288at2759"/>
<reference evidence="2" key="1">
    <citation type="submission" date="2022-04" db="EMBL/GenBank/DDBJ databases">
        <title>Carnegiea gigantea Genome sequencing and assembly v2.</title>
        <authorList>
            <person name="Copetti D."/>
            <person name="Sanderson M.J."/>
            <person name="Burquez A."/>
            <person name="Wojciechowski M.F."/>
        </authorList>
    </citation>
    <scope>NUCLEOTIDE SEQUENCE</scope>
    <source>
        <strain evidence="2">SGP5-SGP5p</strain>
        <tissue evidence="2">Aerial part</tissue>
    </source>
</reference>